<feature type="transmembrane region" description="Helical" evidence="1">
    <location>
        <begin position="74"/>
        <end position="104"/>
    </location>
</feature>
<keyword evidence="1" id="KW-0472">Membrane</keyword>
<comment type="caution">
    <text evidence="2">The sequence shown here is derived from an EMBL/GenBank/DDBJ whole genome shotgun (WGS) entry which is preliminary data.</text>
</comment>
<proteinExistence type="predicted"/>
<dbReference type="InterPro" id="IPR021685">
    <property type="entry name" value="MSP1a"/>
</dbReference>
<evidence type="ECO:0000256" key="1">
    <source>
        <dbReference type="SAM" id="Phobius"/>
    </source>
</evidence>
<dbReference type="AlphaFoldDB" id="A0A643CM22"/>
<sequence length="311" mass="32113">MLCGNLAFILRCVFVVLREKNRLGGGSGNVRAAGKTVRFSDKVHNISPVRVRVGDPAMGTVIGAKRKIRERSMVSFFGAGQFIITIAALVAAIFAICACLRTTLAGPSGTLIWGCLALVVLLPLLGTVAYMAVQDEREDGVVADYARVVREGSVWEHQRQLLEDRSTFSGMRALAAMAVFEFICAIVACACMAAKPGTWQGSALFLATLALFMASAVVVVGTRRHSSVLVLSDAPVVGLSPDVRPAAPSGGQQAPVTAVPADACRSSADAPGTSVSSVVLDSTAASGAGVSGQQAALHLARENGASVGICA</sequence>
<feature type="transmembrane region" description="Helical" evidence="1">
    <location>
        <begin position="173"/>
        <end position="195"/>
    </location>
</feature>
<dbReference type="EMBL" id="VTCY01000001">
    <property type="protein sequence ID" value="KAB0452786.1"/>
    <property type="molecule type" value="Genomic_DNA"/>
</dbReference>
<protein>
    <submittedName>
        <fullName evidence="2">Cell surface protein</fullName>
    </submittedName>
</protein>
<keyword evidence="1" id="KW-1133">Transmembrane helix</keyword>
<feature type="transmembrane region" description="Helical" evidence="1">
    <location>
        <begin position="110"/>
        <end position="133"/>
    </location>
</feature>
<dbReference type="Pfam" id="PF11670">
    <property type="entry name" value="MSP1a"/>
    <property type="match status" value="1"/>
</dbReference>
<accession>A0A643CM22</accession>
<keyword evidence="1" id="KW-0812">Transmembrane</keyword>
<gene>
    <name evidence="2" type="ORF">FY207_00125</name>
</gene>
<feature type="transmembrane region" description="Helical" evidence="1">
    <location>
        <begin position="201"/>
        <end position="221"/>
    </location>
</feature>
<reference evidence="2" key="1">
    <citation type="submission" date="2019-08" db="EMBL/GenBank/DDBJ databases">
        <authorList>
            <person name="Amaro Estrada I."/>
            <person name="Quiroz Castaneda R.E."/>
            <person name="Martinez Ocampo F."/>
            <person name="Rodriguez Camarillo S.D."/>
        </authorList>
    </citation>
    <scope>NUCLEOTIDE SEQUENCE</scope>
    <source>
        <strain evidence="2">MEX-30-184-02</strain>
    </source>
</reference>
<name>A0A643CM22_ANAMA</name>
<evidence type="ECO:0000313" key="2">
    <source>
        <dbReference type="EMBL" id="KAB0452786.1"/>
    </source>
</evidence>
<organism evidence="2">
    <name type="scientific">Anaplasma marginale</name>
    <dbReference type="NCBI Taxonomy" id="770"/>
    <lineage>
        <taxon>Bacteria</taxon>
        <taxon>Pseudomonadati</taxon>
        <taxon>Pseudomonadota</taxon>
        <taxon>Alphaproteobacteria</taxon>
        <taxon>Rickettsiales</taxon>
        <taxon>Anaplasmataceae</taxon>
        <taxon>Anaplasma</taxon>
    </lineage>
</organism>